<evidence type="ECO:0000256" key="9">
    <source>
        <dbReference type="ARBA" id="ARBA00023224"/>
    </source>
</evidence>
<dbReference type="HOGENOM" id="CLU_009579_11_1_1"/>
<dbReference type="RefSeq" id="XP_009027276.1">
    <property type="nucleotide sequence ID" value="XM_009029028.1"/>
</dbReference>
<feature type="transmembrane region" description="Helical" evidence="10">
    <location>
        <begin position="43"/>
        <end position="61"/>
    </location>
</feature>
<evidence type="ECO:0000313" key="13">
    <source>
        <dbReference type="EnsemblMetazoa" id="HelroP139567"/>
    </source>
</evidence>
<keyword evidence="3 10" id="KW-0812">Transmembrane</keyword>
<dbReference type="InterPro" id="IPR000276">
    <property type="entry name" value="GPCR_Rhodpsn"/>
</dbReference>
<evidence type="ECO:0000313" key="12">
    <source>
        <dbReference type="EMBL" id="ESN94155.1"/>
    </source>
</evidence>
<dbReference type="InParanoid" id="T1EIZ1"/>
<dbReference type="GO" id="GO:0004930">
    <property type="term" value="F:G protein-coupled receptor activity"/>
    <property type="evidence" value="ECO:0000318"/>
    <property type="project" value="GO_Central"/>
</dbReference>
<sequence>NTASLICVAIILTVIVVVMVLGNLLVIISLARFKHLRTVSNSLIGNLAASDFLLAITVLPFSSVNECLGRWVFGRITCNFWLMADVMYCTASIWNICVIALDRYTATLFPLWYRERRSNKQACLYVGAIWMIAVVTCAPPLFGWNDLSKNYQGLDNLTGHIYVCLLFDTPSYVIYSACVSFYIPFLLTVLLYVQIFIVLRKRLKLIREKNSKRKAVGMMAWVQRRPTKLNLTGAPKVISNIRIDKRQRADKREIRATIRMAVVIAAFCTMWIGFFTLYLIEGVCKACIVPKTVGAFVFWLGYTNSAINPILYAIFNVEFRKAFKKVLGI</sequence>
<reference evidence="12 14" key="2">
    <citation type="journal article" date="2013" name="Nature">
        <title>Insights into bilaterian evolution from three spiralian genomes.</title>
        <authorList>
            <person name="Simakov O."/>
            <person name="Marletaz F."/>
            <person name="Cho S.J."/>
            <person name="Edsinger-Gonzales E."/>
            <person name="Havlak P."/>
            <person name="Hellsten U."/>
            <person name="Kuo D.H."/>
            <person name="Larsson T."/>
            <person name="Lv J."/>
            <person name="Arendt D."/>
            <person name="Savage R."/>
            <person name="Osoegawa K."/>
            <person name="de Jong P."/>
            <person name="Grimwood J."/>
            <person name="Chapman J.A."/>
            <person name="Shapiro H."/>
            <person name="Aerts A."/>
            <person name="Otillar R.P."/>
            <person name="Terry A.Y."/>
            <person name="Boore J.L."/>
            <person name="Grigoriev I.V."/>
            <person name="Lindberg D.R."/>
            <person name="Seaver E.C."/>
            <person name="Weisblat D.A."/>
            <person name="Putnam N.H."/>
            <person name="Rokhsar D.S."/>
        </authorList>
    </citation>
    <scope>NUCLEOTIDE SEQUENCE</scope>
</reference>
<evidence type="ECO:0000259" key="11">
    <source>
        <dbReference type="PROSITE" id="PS50262"/>
    </source>
</evidence>
<dbReference type="OrthoDB" id="5955450at2759"/>
<dbReference type="Proteomes" id="UP000015101">
    <property type="component" value="Unassembled WGS sequence"/>
</dbReference>
<name>T1EIZ1_HELRO</name>
<evidence type="ECO:0000256" key="2">
    <source>
        <dbReference type="ARBA" id="ARBA00022475"/>
    </source>
</evidence>
<keyword evidence="7" id="KW-1015">Disulfide bond</keyword>
<dbReference type="GO" id="GO:0001591">
    <property type="term" value="F:dopamine neurotransmitter receptor activity, coupled via Gi/Go"/>
    <property type="evidence" value="ECO:0000318"/>
    <property type="project" value="GO_Central"/>
</dbReference>
<dbReference type="EMBL" id="KB097571">
    <property type="protein sequence ID" value="ESN94155.1"/>
    <property type="molecule type" value="Genomic_DNA"/>
</dbReference>
<feature type="transmembrane region" description="Helical" evidence="10">
    <location>
        <begin position="172"/>
        <end position="199"/>
    </location>
</feature>
<dbReference type="Gene3D" id="1.20.1070.10">
    <property type="entry name" value="Rhodopsin 7-helix transmembrane proteins"/>
    <property type="match status" value="1"/>
</dbReference>
<dbReference type="CTD" id="20196541"/>
<dbReference type="InterPro" id="IPR017452">
    <property type="entry name" value="GPCR_Rhodpsn_7TM"/>
</dbReference>
<keyword evidence="5" id="KW-0297">G-protein coupled receptor</keyword>
<dbReference type="Pfam" id="PF00001">
    <property type="entry name" value="7tm_1"/>
    <property type="match status" value="1"/>
</dbReference>
<dbReference type="PROSITE" id="PS50262">
    <property type="entry name" value="G_PROTEIN_RECEP_F1_2"/>
    <property type="match status" value="1"/>
</dbReference>
<dbReference type="OMA" id="HINSHER"/>
<feature type="domain" description="G-protein coupled receptors family 1 profile" evidence="11">
    <location>
        <begin position="22"/>
        <end position="312"/>
    </location>
</feature>
<feature type="transmembrane region" description="Helical" evidence="10">
    <location>
        <begin position="256"/>
        <end position="280"/>
    </location>
</feature>
<dbReference type="KEGG" id="hro:HELRODRAFT_139567"/>
<feature type="transmembrane region" description="Helical" evidence="10">
    <location>
        <begin position="292"/>
        <end position="315"/>
    </location>
</feature>
<dbReference type="EnsemblMetazoa" id="HelroT139567">
    <property type="protein sequence ID" value="HelroP139567"/>
    <property type="gene ID" value="HelroG139567"/>
</dbReference>
<evidence type="ECO:0000256" key="6">
    <source>
        <dbReference type="ARBA" id="ARBA00023136"/>
    </source>
</evidence>
<feature type="transmembrane region" description="Helical" evidence="10">
    <location>
        <begin position="6"/>
        <end position="31"/>
    </location>
</feature>
<dbReference type="GO" id="GO:0005886">
    <property type="term" value="C:plasma membrane"/>
    <property type="evidence" value="ECO:0000318"/>
    <property type="project" value="GO_Central"/>
</dbReference>
<dbReference type="STRING" id="6412.T1EIZ1"/>
<keyword evidence="8" id="KW-0675">Receptor</keyword>
<dbReference type="PRINTS" id="PR00237">
    <property type="entry name" value="GPCRRHODOPSN"/>
</dbReference>
<protein>
    <recommendedName>
        <fullName evidence="11">G-protein coupled receptors family 1 profile domain-containing protein</fullName>
    </recommendedName>
</protein>
<feature type="transmembrane region" description="Helical" evidence="10">
    <location>
        <begin position="122"/>
        <end position="142"/>
    </location>
</feature>
<dbReference type="PANTHER" id="PTHR24248:SF125">
    <property type="entry name" value="DOPAMINE D2-LIKE RECEPTOR"/>
    <property type="match status" value="1"/>
</dbReference>
<dbReference type="EMBL" id="AMQM01001501">
    <property type="status" value="NOT_ANNOTATED_CDS"/>
    <property type="molecule type" value="Genomic_DNA"/>
</dbReference>
<keyword evidence="9" id="KW-0807">Transducer</keyword>
<evidence type="ECO:0000256" key="10">
    <source>
        <dbReference type="SAM" id="Phobius"/>
    </source>
</evidence>
<keyword evidence="2" id="KW-1003">Cell membrane</keyword>
<gene>
    <name evidence="13" type="primary">20196541</name>
    <name evidence="12" type="ORF">HELRODRAFT_139567</name>
</gene>
<reference evidence="14" key="1">
    <citation type="submission" date="2012-12" db="EMBL/GenBank/DDBJ databases">
        <authorList>
            <person name="Hellsten U."/>
            <person name="Grimwood J."/>
            <person name="Chapman J.A."/>
            <person name="Shapiro H."/>
            <person name="Aerts A."/>
            <person name="Otillar R.P."/>
            <person name="Terry A.Y."/>
            <person name="Boore J.L."/>
            <person name="Simakov O."/>
            <person name="Marletaz F."/>
            <person name="Cho S.-J."/>
            <person name="Edsinger-Gonzales E."/>
            <person name="Havlak P."/>
            <person name="Kuo D.-H."/>
            <person name="Larsson T."/>
            <person name="Lv J."/>
            <person name="Arendt D."/>
            <person name="Savage R."/>
            <person name="Osoegawa K."/>
            <person name="de Jong P."/>
            <person name="Lindberg D.R."/>
            <person name="Seaver E.C."/>
            <person name="Weisblat D.A."/>
            <person name="Putnam N.H."/>
            <person name="Grigoriev I.V."/>
            <person name="Rokhsar D.S."/>
        </authorList>
    </citation>
    <scope>NUCLEOTIDE SEQUENCE</scope>
</reference>
<dbReference type="GeneID" id="20196541"/>
<dbReference type="eggNOG" id="KOG3656">
    <property type="taxonomic scope" value="Eukaryota"/>
</dbReference>
<evidence type="ECO:0000256" key="3">
    <source>
        <dbReference type="ARBA" id="ARBA00022692"/>
    </source>
</evidence>
<reference evidence="13" key="3">
    <citation type="submission" date="2015-06" db="UniProtKB">
        <authorList>
            <consortium name="EnsemblMetazoa"/>
        </authorList>
    </citation>
    <scope>IDENTIFICATION</scope>
</reference>
<dbReference type="AlphaFoldDB" id="T1EIZ1"/>
<proteinExistence type="predicted"/>
<comment type="subcellular location">
    <subcellularLocation>
        <location evidence="1">Cell membrane</location>
        <topology evidence="1">Multi-pass membrane protein</topology>
    </subcellularLocation>
</comment>
<dbReference type="GO" id="GO:0045202">
    <property type="term" value="C:synapse"/>
    <property type="evidence" value="ECO:0007669"/>
    <property type="project" value="GOC"/>
</dbReference>
<accession>T1EIZ1</accession>
<dbReference type="SUPFAM" id="SSF81321">
    <property type="entry name" value="Family A G protein-coupled receptor-like"/>
    <property type="match status" value="1"/>
</dbReference>
<dbReference type="SMART" id="SM01381">
    <property type="entry name" value="7TM_GPCR_Srsx"/>
    <property type="match status" value="1"/>
</dbReference>
<evidence type="ECO:0000256" key="7">
    <source>
        <dbReference type="ARBA" id="ARBA00023157"/>
    </source>
</evidence>
<dbReference type="PANTHER" id="PTHR24248">
    <property type="entry name" value="ADRENERGIC RECEPTOR-RELATED G-PROTEIN COUPLED RECEPTOR"/>
    <property type="match status" value="1"/>
</dbReference>
<evidence type="ECO:0000313" key="14">
    <source>
        <dbReference type="Proteomes" id="UP000015101"/>
    </source>
</evidence>
<evidence type="ECO:0000256" key="5">
    <source>
        <dbReference type="ARBA" id="ARBA00023040"/>
    </source>
</evidence>
<keyword evidence="6 10" id="KW-0472">Membrane</keyword>
<organism evidence="13 14">
    <name type="scientific">Helobdella robusta</name>
    <name type="common">Californian leech</name>
    <dbReference type="NCBI Taxonomy" id="6412"/>
    <lineage>
        <taxon>Eukaryota</taxon>
        <taxon>Metazoa</taxon>
        <taxon>Spiralia</taxon>
        <taxon>Lophotrochozoa</taxon>
        <taxon>Annelida</taxon>
        <taxon>Clitellata</taxon>
        <taxon>Hirudinea</taxon>
        <taxon>Rhynchobdellida</taxon>
        <taxon>Glossiphoniidae</taxon>
        <taxon>Helobdella</taxon>
    </lineage>
</organism>
<feature type="transmembrane region" description="Helical" evidence="10">
    <location>
        <begin position="81"/>
        <end position="101"/>
    </location>
</feature>
<dbReference type="CDD" id="cd14967">
    <property type="entry name" value="7tmA_amine_R-like"/>
    <property type="match status" value="1"/>
</dbReference>
<evidence type="ECO:0000256" key="1">
    <source>
        <dbReference type="ARBA" id="ARBA00004651"/>
    </source>
</evidence>
<keyword evidence="4 10" id="KW-1133">Transmembrane helix</keyword>
<evidence type="ECO:0000256" key="8">
    <source>
        <dbReference type="ARBA" id="ARBA00023170"/>
    </source>
</evidence>
<keyword evidence="14" id="KW-1185">Reference proteome</keyword>
<evidence type="ECO:0000256" key="4">
    <source>
        <dbReference type="ARBA" id="ARBA00022989"/>
    </source>
</evidence>